<proteinExistence type="predicted"/>
<evidence type="ECO:0000313" key="2">
    <source>
        <dbReference type="EMBL" id="KAK7331017.1"/>
    </source>
</evidence>
<gene>
    <name evidence="2" type="ORF">VNO77_25226</name>
</gene>
<keyword evidence="1" id="KW-1133">Transmembrane helix</keyword>
<name>A0AAN9L7Q6_CANGL</name>
<organism evidence="2 3">
    <name type="scientific">Canavalia gladiata</name>
    <name type="common">Sword bean</name>
    <name type="synonym">Dolichos gladiatus</name>
    <dbReference type="NCBI Taxonomy" id="3824"/>
    <lineage>
        <taxon>Eukaryota</taxon>
        <taxon>Viridiplantae</taxon>
        <taxon>Streptophyta</taxon>
        <taxon>Embryophyta</taxon>
        <taxon>Tracheophyta</taxon>
        <taxon>Spermatophyta</taxon>
        <taxon>Magnoliopsida</taxon>
        <taxon>eudicotyledons</taxon>
        <taxon>Gunneridae</taxon>
        <taxon>Pentapetalae</taxon>
        <taxon>rosids</taxon>
        <taxon>fabids</taxon>
        <taxon>Fabales</taxon>
        <taxon>Fabaceae</taxon>
        <taxon>Papilionoideae</taxon>
        <taxon>50 kb inversion clade</taxon>
        <taxon>NPAAA clade</taxon>
        <taxon>indigoferoid/millettioid clade</taxon>
        <taxon>Phaseoleae</taxon>
        <taxon>Canavalia</taxon>
    </lineage>
</organism>
<protein>
    <submittedName>
        <fullName evidence="2">Uncharacterized protein</fullName>
    </submittedName>
</protein>
<accession>A0AAN9L7Q6</accession>
<dbReference type="Proteomes" id="UP001367508">
    <property type="component" value="Unassembled WGS sequence"/>
</dbReference>
<feature type="transmembrane region" description="Helical" evidence="1">
    <location>
        <begin position="23"/>
        <end position="47"/>
    </location>
</feature>
<comment type="caution">
    <text evidence="2">The sequence shown here is derived from an EMBL/GenBank/DDBJ whole genome shotgun (WGS) entry which is preliminary data.</text>
</comment>
<reference evidence="2 3" key="1">
    <citation type="submission" date="2024-01" db="EMBL/GenBank/DDBJ databases">
        <title>The genomes of 5 underutilized Papilionoideae crops provide insights into root nodulation and disease resistanc.</title>
        <authorList>
            <person name="Jiang F."/>
        </authorList>
    </citation>
    <scope>NUCLEOTIDE SEQUENCE [LARGE SCALE GENOMIC DNA]</scope>
    <source>
        <strain evidence="2">LVBAO_FW01</strain>
        <tissue evidence="2">Leaves</tissue>
    </source>
</reference>
<keyword evidence="1" id="KW-0472">Membrane</keyword>
<evidence type="ECO:0000313" key="3">
    <source>
        <dbReference type="Proteomes" id="UP001367508"/>
    </source>
</evidence>
<dbReference type="EMBL" id="JAYMYQ010000005">
    <property type="protein sequence ID" value="KAK7331017.1"/>
    <property type="molecule type" value="Genomic_DNA"/>
</dbReference>
<sequence length="97" mass="10776">MRVSSPQQWTKRLPYGFVHRSQIQNYIIIIIILALLFLGEIGGGIAFGEDHVAFSEMGLGDGIYGCGLTVMMDGLWVVPGSRCAMTLTCWSHSKWKL</sequence>
<keyword evidence="1" id="KW-0812">Transmembrane</keyword>
<evidence type="ECO:0000256" key="1">
    <source>
        <dbReference type="SAM" id="Phobius"/>
    </source>
</evidence>
<dbReference type="AlphaFoldDB" id="A0AAN9L7Q6"/>
<keyword evidence="3" id="KW-1185">Reference proteome</keyword>